<dbReference type="InterPro" id="IPR011990">
    <property type="entry name" value="TPR-like_helical_dom_sf"/>
</dbReference>
<dbReference type="Pfam" id="PF25000">
    <property type="entry name" value="DUF7779"/>
    <property type="match status" value="1"/>
</dbReference>
<dbReference type="Gene3D" id="3.40.50.300">
    <property type="entry name" value="P-loop containing nucleotide triphosphate hydrolases"/>
    <property type="match status" value="1"/>
</dbReference>
<name>A0ABW9IX42_STRGJ</name>
<dbReference type="Proteomes" id="UP001631993">
    <property type="component" value="Unassembled WGS sequence"/>
</dbReference>
<evidence type="ECO:0000259" key="3">
    <source>
        <dbReference type="Pfam" id="PF25000"/>
    </source>
</evidence>
<feature type="region of interest" description="Disordered" evidence="1">
    <location>
        <begin position="800"/>
        <end position="820"/>
    </location>
</feature>
<evidence type="ECO:0000259" key="2">
    <source>
        <dbReference type="Pfam" id="PF00931"/>
    </source>
</evidence>
<dbReference type="InterPro" id="IPR053137">
    <property type="entry name" value="NLR-like"/>
</dbReference>
<dbReference type="SUPFAM" id="SSF52540">
    <property type="entry name" value="P-loop containing nucleoside triphosphate hydrolases"/>
    <property type="match status" value="1"/>
</dbReference>
<accession>A0ABW9IX42</accession>
<dbReference type="RefSeq" id="WP_369276558.1">
    <property type="nucleotide sequence ID" value="NZ_JBJVMW010000030.1"/>
</dbReference>
<gene>
    <name evidence="4" type="ORF">ACKI1S_41670</name>
</gene>
<proteinExistence type="predicted"/>
<keyword evidence="5" id="KW-1185">Reference proteome</keyword>
<dbReference type="InterPro" id="IPR002182">
    <property type="entry name" value="NB-ARC"/>
</dbReference>
<dbReference type="InterPro" id="IPR056681">
    <property type="entry name" value="DUF7779"/>
</dbReference>
<dbReference type="Gene3D" id="1.25.40.10">
    <property type="entry name" value="Tetratricopeptide repeat domain"/>
    <property type="match status" value="2"/>
</dbReference>
<comment type="caution">
    <text evidence="4">The sequence shown here is derived from an EMBL/GenBank/DDBJ whole genome shotgun (WGS) entry which is preliminary data.</text>
</comment>
<feature type="domain" description="NB-ARC" evidence="2">
    <location>
        <begin position="82"/>
        <end position="220"/>
    </location>
</feature>
<evidence type="ECO:0000313" key="4">
    <source>
        <dbReference type="EMBL" id="MFM9652612.1"/>
    </source>
</evidence>
<feature type="domain" description="DUF7779" evidence="3">
    <location>
        <begin position="315"/>
        <end position="406"/>
    </location>
</feature>
<dbReference type="PANTHER" id="PTHR46082:SF6">
    <property type="entry name" value="AAA+ ATPASE DOMAIN-CONTAINING PROTEIN-RELATED"/>
    <property type="match status" value="1"/>
</dbReference>
<organism evidence="4 5">
    <name type="scientific">Streptomyces galilaeus</name>
    <dbReference type="NCBI Taxonomy" id="33899"/>
    <lineage>
        <taxon>Bacteria</taxon>
        <taxon>Bacillati</taxon>
        <taxon>Actinomycetota</taxon>
        <taxon>Actinomycetes</taxon>
        <taxon>Kitasatosporales</taxon>
        <taxon>Streptomycetaceae</taxon>
        <taxon>Streptomyces</taxon>
    </lineage>
</organism>
<dbReference type="Pfam" id="PF00931">
    <property type="entry name" value="NB-ARC"/>
    <property type="match status" value="1"/>
</dbReference>
<evidence type="ECO:0000256" key="1">
    <source>
        <dbReference type="SAM" id="MobiDB-lite"/>
    </source>
</evidence>
<evidence type="ECO:0000313" key="5">
    <source>
        <dbReference type="Proteomes" id="UP001631993"/>
    </source>
</evidence>
<dbReference type="Pfam" id="PF13374">
    <property type="entry name" value="TPR_10"/>
    <property type="match status" value="7"/>
</dbReference>
<protein>
    <submittedName>
        <fullName evidence="4">Tetratricopeptide repeat protein</fullName>
    </submittedName>
</protein>
<dbReference type="PANTHER" id="PTHR46082">
    <property type="entry name" value="ATP/GTP-BINDING PROTEIN-RELATED"/>
    <property type="match status" value="1"/>
</dbReference>
<dbReference type="InterPro" id="IPR027417">
    <property type="entry name" value="P-loop_NTPase"/>
</dbReference>
<dbReference type="SUPFAM" id="SSF48452">
    <property type="entry name" value="TPR-like"/>
    <property type="match status" value="2"/>
</dbReference>
<dbReference type="EMBL" id="JBJVNE010000030">
    <property type="protein sequence ID" value="MFM9652612.1"/>
    <property type="molecule type" value="Genomic_DNA"/>
</dbReference>
<reference evidence="4 5" key="1">
    <citation type="submission" date="2024-12" db="EMBL/GenBank/DDBJ databases">
        <title>Forecasting of Potato common scab and diversities of Pathogenic streptomyces spp. in china.</title>
        <authorList>
            <person name="Handique U."/>
            <person name="Wu J."/>
        </authorList>
    </citation>
    <scope>NUCLEOTIDE SEQUENCE [LARGE SCALE GENOMIC DNA]</scope>
    <source>
        <strain evidence="4 5">ZRIMU1585</strain>
    </source>
</reference>
<sequence>MVITAVGGSLAAQNVFGGVHHHRYEQAASHRPADWPYQVGVIPSHANCFQDRAEVARLAQALTKGGTAVVGSANQVPSGGVLVGMGGVGKTQLAANYARSAWQAGGVDVLVWITADSRTATVTRLAQAAAEILGLDSGAPQRDAQAFLAWLEPKAGQPVCRWLIVLDDVADPADLNGLWPPLSQHGQVVVTTRRRDAALARSGRRMLEVGLFTKSEAVAYLAQVLALGGRHEPELELAALAENLGRLPLALAQAAAYLFDADIGCAAYRALLADRTRTLADTAPDALPDDQPHSVAAAWSLSIDRADALRPAGLARRLLHLAAFLDPNGIPQDVLISPPTLIHLTEQRDLALGSPAGQVTADEAVDALRVLHRLSLIDHTPDAPHQAVRVHQLIQRTIRDTLTAERHHLARTAADGVIAAWPEVERDTGLVPALRANTTVLTTHAESALYQSGVHEALKRTGNSLGEAGQVTAAIDYFDNMTAATAHHLGPDHPDALTTRGCLARWRGEAGDVAGAATAYAELLQDRMRVLGPDHPDTLTTRHNVAYWQGETGDAAGAATALARLLQDRIRVLGPDHPGTLTTRSVLAHWRGEAGDVAGAATAYAELLQDRMRVLGPDHPGTLTTRHNVARWRGEAGDADGAAEAFAELLQDRMRVLGPDHPDTLHTRHLLAYWRGEAGDADGAAEAFAELLQDRMRILGPDHPHTLLTRGNLARWRGRAGDAAGAVTAFSQLLEDRTRVLGTDHPDTLISRGDLARWRGETGDAVGAAEAFAELLQDRMRVLGPDHPDTLTTRISLARWKRKAEEERRGPNELGADDDG</sequence>